<protein>
    <submittedName>
        <fullName evidence="2">Amidase domain-containing protein</fullName>
    </submittedName>
</protein>
<comment type="caution">
    <text evidence="2">The sequence shown here is derived from an EMBL/GenBank/DDBJ whole genome shotgun (WGS) entry which is preliminary data.</text>
</comment>
<reference evidence="3" key="1">
    <citation type="journal article" date="2019" name="Int. J. Syst. Evol. Microbiol.">
        <title>The Global Catalogue of Microorganisms (GCM) 10K type strain sequencing project: providing services to taxonomists for standard genome sequencing and annotation.</title>
        <authorList>
            <consortium name="The Broad Institute Genomics Platform"/>
            <consortium name="The Broad Institute Genome Sequencing Center for Infectious Disease"/>
            <person name="Wu L."/>
            <person name="Ma J."/>
        </authorList>
    </citation>
    <scope>NUCLEOTIDE SEQUENCE [LARGE SCALE GENOMIC DNA]</scope>
    <source>
        <strain evidence="3">TISTR 2241</strain>
    </source>
</reference>
<dbReference type="Proteomes" id="UP001597458">
    <property type="component" value="Unassembled WGS sequence"/>
</dbReference>
<keyword evidence="3" id="KW-1185">Reference proteome</keyword>
<dbReference type="EMBL" id="JBHUMR010000017">
    <property type="protein sequence ID" value="MFD2618510.1"/>
    <property type="molecule type" value="Genomic_DNA"/>
</dbReference>
<dbReference type="PANTHER" id="PTHR40032:SF1">
    <property type="entry name" value="EXPORTED PROTEIN"/>
    <property type="match status" value="1"/>
</dbReference>
<accession>A0ABW5PU95</accession>
<dbReference type="Pfam" id="PF12671">
    <property type="entry name" value="Amidase_6"/>
    <property type="match status" value="1"/>
</dbReference>
<feature type="domain" description="Putative amidase" evidence="1">
    <location>
        <begin position="141"/>
        <end position="294"/>
    </location>
</feature>
<evidence type="ECO:0000313" key="3">
    <source>
        <dbReference type="Proteomes" id="UP001597458"/>
    </source>
</evidence>
<dbReference type="PANTHER" id="PTHR40032">
    <property type="entry name" value="EXPORTED PROTEIN-RELATED"/>
    <property type="match status" value="1"/>
</dbReference>
<proteinExistence type="predicted"/>
<dbReference type="InterPro" id="IPR024301">
    <property type="entry name" value="Amidase_6"/>
</dbReference>
<gene>
    <name evidence="2" type="ORF">ACFSTF_14500</name>
</gene>
<evidence type="ECO:0000313" key="2">
    <source>
        <dbReference type="EMBL" id="MFD2618510.1"/>
    </source>
</evidence>
<organism evidence="2 3">
    <name type="scientific">Terrilactibacillus laevilacticus</name>
    <dbReference type="NCBI Taxonomy" id="1380157"/>
    <lineage>
        <taxon>Bacteria</taxon>
        <taxon>Bacillati</taxon>
        <taxon>Bacillota</taxon>
        <taxon>Bacilli</taxon>
        <taxon>Bacillales</taxon>
        <taxon>Bacillaceae</taxon>
        <taxon>Terrilactibacillus</taxon>
    </lineage>
</organism>
<dbReference type="RefSeq" id="WP_141191566.1">
    <property type="nucleotide sequence ID" value="NZ_JBHUMR010000017.1"/>
</dbReference>
<sequence>MRSQWLDSFNIYLQSLSDFWVDKNTDRFSYVSDDERQTMQKKKQGIRQREASIIKAILHAQPIRNNKRDGANALTYHLHTEWLIKQRDIFYIEEAIEVRRAYFDETKLLIDKAYIDYTKEPNESRHHQQEIEVEPFNRNFNYDRLKAVRYAERWWNSYNPAYKGHSDDCTNFVSQCIQAGNVPMVGKYNRGRGWWYEGNNWSYSWTVANSLRWYLSSDKNIMGTIEVSSPDQLVPGDIICYDFNGDGRWDHNTFVTSQDAFQMPLVNAHTINTRHRYWAYEDSPAYTKNIQYKFFHVQDQSSS</sequence>
<evidence type="ECO:0000259" key="1">
    <source>
        <dbReference type="Pfam" id="PF12671"/>
    </source>
</evidence>
<name>A0ABW5PU95_9BACI</name>